<dbReference type="GO" id="GO:0005524">
    <property type="term" value="F:ATP binding"/>
    <property type="evidence" value="ECO:0007669"/>
    <property type="project" value="UniProtKB-KW"/>
</dbReference>
<protein>
    <submittedName>
        <fullName evidence="6">ATP-binding cassette domain-containing protein</fullName>
    </submittedName>
</protein>
<dbReference type="Pfam" id="PF00005">
    <property type="entry name" value="ABC_tran"/>
    <property type="match status" value="1"/>
</dbReference>
<comment type="caution">
    <text evidence="6">The sequence shown here is derived from an EMBL/GenBank/DDBJ whole genome shotgun (WGS) entry which is preliminary data.</text>
</comment>
<dbReference type="GO" id="GO:0016887">
    <property type="term" value="F:ATP hydrolysis activity"/>
    <property type="evidence" value="ECO:0007669"/>
    <property type="project" value="InterPro"/>
</dbReference>
<reference evidence="6 7" key="1">
    <citation type="submission" date="2019-12" db="EMBL/GenBank/DDBJ databases">
        <title>Novel species isolated from a subtropical stream in China.</title>
        <authorList>
            <person name="Lu H."/>
        </authorList>
    </citation>
    <scope>NUCLEOTIDE SEQUENCE [LARGE SCALE GENOMIC DNA]</scope>
    <source>
        <strain evidence="6 7">FT127W</strain>
    </source>
</reference>
<gene>
    <name evidence="6" type="ORF">GTP77_21955</name>
</gene>
<dbReference type="EMBL" id="WWCU01000030">
    <property type="protein sequence ID" value="MYN09988.1"/>
    <property type="molecule type" value="Genomic_DNA"/>
</dbReference>
<dbReference type="InterPro" id="IPR051120">
    <property type="entry name" value="ABC_AA/LPS_Transport"/>
</dbReference>
<dbReference type="InterPro" id="IPR032823">
    <property type="entry name" value="BCA_ABC_TP_C"/>
</dbReference>
<sequence length="254" mass="27297">MSALLELQGLVKRYGGLTATDNLNLTVNAGEIHAIIGPNGAGKTTLIHQISGALASDSGRIVFAGTDVTRVPMHLRVQAGLARSYQITNIFPRFSVLDNLALAVQARSGSSMRFWRPAVSERAMFEEARALADRVGLGGQVDGLAGNLAHGAQRQLELGLALATRPRLLLLDEPMAGMGHEESVEMIPLIESLRPEIAVLIIEHDMDAVFRMADRISVLVSGRIIATGTPDQIRCNLEVKKAYLGDELEDEVAA</sequence>
<dbReference type="RefSeq" id="WP_161074282.1">
    <property type="nucleotide sequence ID" value="NZ_WWCU01000030.1"/>
</dbReference>
<dbReference type="SUPFAM" id="SSF52540">
    <property type="entry name" value="P-loop containing nucleoside triphosphate hydrolases"/>
    <property type="match status" value="1"/>
</dbReference>
<evidence type="ECO:0000313" key="6">
    <source>
        <dbReference type="EMBL" id="MYN09988.1"/>
    </source>
</evidence>
<proteinExistence type="predicted"/>
<dbReference type="Pfam" id="PF12399">
    <property type="entry name" value="BCA_ABC_TP_C"/>
    <property type="match status" value="1"/>
</dbReference>
<dbReference type="InterPro" id="IPR027417">
    <property type="entry name" value="P-loop_NTPase"/>
</dbReference>
<evidence type="ECO:0000256" key="2">
    <source>
        <dbReference type="ARBA" id="ARBA00022475"/>
    </source>
</evidence>
<dbReference type="AlphaFoldDB" id="A0A7X4KP73"/>
<dbReference type="Gene3D" id="3.40.50.300">
    <property type="entry name" value="P-loop containing nucleotide triphosphate hydrolases"/>
    <property type="match status" value="1"/>
</dbReference>
<evidence type="ECO:0000256" key="1">
    <source>
        <dbReference type="ARBA" id="ARBA00022448"/>
    </source>
</evidence>
<dbReference type="SMART" id="SM00382">
    <property type="entry name" value="AAA"/>
    <property type="match status" value="1"/>
</dbReference>
<name>A0A7X4KP73_9BURK</name>
<dbReference type="Proteomes" id="UP000450676">
    <property type="component" value="Unassembled WGS sequence"/>
</dbReference>
<evidence type="ECO:0000256" key="4">
    <source>
        <dbReference type="ARBA" id="ARBA00022840"/>
    </source>
</evidence>
<feature type="domain" description="ABC transporter" evidence="5">
    <location>
        <begin position="5"/>
        <end position="246"/>
    </location>
</feature>
<keyword evidence="3" id="KW-0547">Nucleotide-binding</keyword>
<keyword evidence="1" id="KW-0813">Transport</keyword>
<accession>A0A7X4KP73</accession>
<dbReference type="PANTHER" id="PTHR45772">
    <property type="entry name" value="CONSERVED COMPONENT OF ABC TRANSPORTER FOR NATURAL AMINO ACIDS-RELATED"/>
    <property type="match status" value="1"/>
</dbReference>
<keyword evidence="7" id="KW-1185">Reference proteome</keyword>
<evidence type="ECO:0000313" key="7">
    <source>
        <dbReference type="Proteomes" id="UP000450676"/>
    </source>
</evidence>
<keyword evidence="4 6" id="KW-0067">ATP-binding</keyword>
<dbReference type="PANTHER" id="PTHR45772:SF2">
    <property type="entry name" value="ABC TRANSPORTER ATP-BINDING PROTEIN"/>
    <property type="match status" value="1"/>
</dbReference>
<dbReference type="CDD" id="cd03219">
    <property type="entry name" value="ABC_Mj1267_LivG_branched"/>
    <property type="match status" value="1"/>
</dbReference>
<keyword evidence="2" id="KW-0472">Membrane</keyword>
<evidence type="ECO:0000256" key="3">
    <source>
        <dbReference type="ARBA" id="ARBA00022741"/>
    </source>
</evidence>
<organism evidence="6 7">
    <name type="scientific">Pseudoduganella aquatica</name>
    <dbReference type="NCBI Taxonomy" id="2660641"/>
    <lineage>
        <taxon>Bacteria</taxon>
        <taxon>Pseudomonadati</taxon>
        <taxon>Pseudomonadota</taxon>
        <taxon>Betaproteobacteria</taxon>
        <taxon>Burkholderiales</taxon>
        <taxon>Oxalobacteraceae</taxon>
        <taxon>Telluria group</taxon>
        <taxon>Pseudoduganella</taxon>
    </lineage>
</organism>
<dbReference type="PROSITE" id="PS50893">
    <property type="entry name" value="ABC_TRANSPORTER_2"/>
    <property type="match status" value="1"/>
</dbReference>
<keyword evidence="2" id="KW-1003">Cell membrane</keyword>
<dbReference type="GO" id="GO:0005886">
    <property type="term" value="C:plasma membrane"/>
    <property type="evidence" value="ECO:0007669"/>
    <property type="project" value="TreeGrafter"/>
</dbReference>
<dbReference type="InterPro" id="IPR003593">
    <property type="entry name" value="AAA+_ATPase"/>
</dbReference>
<evidence type="ECO:0000259" key="5">
    <source>
        <dbReference type="PROSITE" id="PS50893"/>
    </source>
</evidence>
<dbReference type="InterPro" id="IPR003439">
    <property type="entry name" value="ABC_transporter-like_ATP-bd"/>
</dbReference>